<dbReference type="Proteomes" id="UP000007113">
    <property type="component" value="Chromosome"/>
</dbReference>
<keyword evidence="1" id="KW-0032">Aminotransferase</keyword>
<dbReference type="Gene3D" id="3.20.10.10">
    <property type="entry name" value="D-amino Acid Aminotransferase, subunit A, domain 2"/>
    <property type="match status" value="1"/>
</dbReference>
<evidence type="ECO:0000313" key="1">
    <source>
        <dbReference type="EMBL" id="AEU37568.1"/>
    </source>
</evidence>
<dbReference type="KEGG" id="gma:AciX8_3268"/>
<keyword evidence="1" id="KW-0808">Transferase</keyword>
<dbReference type="RefSeq" id="WP_014266442.1">
    <property type="nucleotide sequence ID" value="NC_016631.1"/>
</dbReference>
<dbReference type="eggNOG" id="COG0115">
    <property type="taxonomic scope" value="Bacteria"/>
</dbReference>
<dbReference type="InterPro" id="IPR043132">
    <property type="entry name" value="BCAT-like_C"/>
</dbReference>
<dbReference type="Gene3D" id="3.30.470.10">
    <property type="match status" value="1"/>
</dbReference>
<name>G8NU12_GRAMM</name>
<organism evidence="1 2">
    <name type="scientific">Granulicella mallensis (strain ATCC BAA-1857 / DSM 23137 / MP5ACTX8)</name>
    <dbReference type="NCBI Taxonomy" id="682795"/>
    <lineage>
        <taxon>Bacteria</taxon>
        <taxon>Pseudomonadati</taxon>
        <taxon>Acidobacteriota</taxon>
        <taxon>Terriglobia</taxon>
        <taxon>Terriglobales</taxon>
        <taxon>Acidobacteriaceae</taxon>
        <taxon>Granulicella</taxon>
    </lineage>
</organism>
<dbReference type="InterPro" id="IPR036038">
    <property type="entry name" value="Aminotransferase-like"/>
</dbReference>
<proteinExistence type="predicted"/>
<dbReference type="OrthoDB" id="9803598at2"/>
<dbReference type="Pfam" id="PF01063">
    <property type="entry name" value="Aminotran_4"/>
    <property type="match status" value="1"/>
</dbReference>
<dbReference type="AlphaFoldDB" id="G8NU12"/>
<dbReference type="HOGENOM" id="CLU_020844_6_1_0"/>
<sequence length="216" mass="24525">MHFYLFETLYGSRDTGLRYLDRHLSRLAASAQTLGFVCDLDSIRKEALCSDEALAQAGPYRLRISLERSGVFEIRRYPLQPIHSGPVRLLLGSDWGFASQSSSNPLLRHKTSIRDEYDRGWKLAETKGAFDMLFVNERGEITEGGRTNLFLYIDNNWWTPPLSSGILPGIMRDILLQDGQFDAAERTLFPEDLFNAKQILLCSSLRGCMEANLVRS</sequence>
<evidence type="ECO:0000313" key="2">
    <source>
        <dbReference type="Proteomes" id="UP000007113"/>
    </source>
</evidence>
<dbReference type="GO" id="GO:0008483">
    <property type="term" value="F:transaminase activity"/>
    <property type="evidence" value="ECO:0007669"/>
    <property type="project" value="UniProtKB-KW"/>
</dbReference>
<dbReference type="SUPFAM" id="SSF56752">
    <property type="entry name" value="D-aminoacid aminotransferase-like PLP-dependent enzymes"/>
    <property type="match status" value="1"/>
</dbReference>
<reference evidence="1 2" key="1">
    <citation type="submission" date="2011-11" db="EMBL/GenBank/DDBJ databases">
        <title>Complete sequence of Granulicella mallensis MP5ACTX8.</title>
        <authorList>
            <consortium name="US DOE Joint Genome Institute"/>
            <person name="Lucas S."/>
            <person name="Copeland A."/>
            <person name="Lapidus A."/>
            <person name="Cheng J.-F."/>
            <person name="Goodwin L."/>
            <person name="Pitluck S."/>
            <person name="Peters L."/>
            <person name="Lu M."/>
            <person name="Detter J.C."/>
            <person name="Han C."/>
            <person name="Tapia R."/>
            <person name="Land M."/>
            <person name="Hauser L."/>
            <person name="Kyrpides N."/>
            <person name="Ivanova N."/>
            <person name="Mikhailova N."/>
            <person name="Pagani I."/>
            <person name="Rawat S."/>
            <person name="Mannisto M."/>
            <person name="Haggblom M."/>
            <person name="Woyke T."/>
        </authorList>
    </citation>
    <scope>NUCLEOTIDE SEQUENCE [LARGE SCALE GENOMIC DNA]</scope>
    <source>
        <strain evidence="2">ATCC BAA-1857 / DSM 23137 / MP5ACTX8</strain>
    </source>
</reference>
<accession>G8NU12</accession>
<dbReference type="EMBL" id="CP003130">
    <property type="protein sequence ID" value="AEU37568.1"/>
    <property type="molecule type" value="Genomic_DNA"/>
</dbReference>
<dbReference type="STRING" id="682795.AciX8_3268"/>
<keyword evidence="2" id="KW-1185">Reference proteome</keyword>
<dbReference type="InterPro" id="IPR043131">
    <property type="entry name" value="BCAT-like_N"/>
</dbReference>
<dbReference type="InterPro" id="IPR001544">
    <property type="entry name" value="Aminotrans_IV"/>
</dbReference>
<gene>
    <name evidence="1" type="ordered locus">AciX8_3268</name>
</gene>
<protein>
    <submittedName>
        <fullName evidence="1">Aminotransferase class IV</fullName>
    </submittedName>
</protein>